<keyword evidence="2" id="KW-1185">Reference proteome</keyword>
<gene>
    <name evidence="1" type="ORF">Amon02_000951800</name>
</gene>
<organism evidence="1 2">
    <name type="scientific">Ambrosiozyma monospora</name>
    <name type="common">Yeast</name>
    <name type="synonym">Endomycopsis monosporus</name>
    <dbReference type="NCBI Taxonomy" id="43982"/>
    <lineage>
        <taxon>Eukaryota</taxon>
        <taxon>Fungi</taxon>
        <taxon>Dikarya</taxon>
        <taxon>Ascomycota</taxon>
        <taxon>Saccharomycotina</taxon>
        <taxon>Pichiomycetes</taxon>
        <taxon>Pichiales</taxon>
        <taxon>Pichiaceae</taxon>
        <taxon>Ambrosiozyma</taxon>
    </lineage>
</organism>
<evidence type="ECO:0000313" key="1">
    <source>
        <dbReference type="EMBL" id="GME94219.1"/>
    </source>
</evidence>
<sequence length="354" mass="39575">MIKSTGQKSVLVLGPSSVYKQVGPPSVGFSNRFPITASSSASDGGSSGVYYEPMMQRQGNDSEVNNKASDVRSDVSELRSRVKALPHTQWRSNRVNDRTNGGIPKKNNTRNSTINTASTSTSSNEKTSQPSSSSETTSKMFIKFNRLPPSNFDKNLYTAISIFFKWQYPSVHSFIHRESFLFYYLQNKHESTFVSPCLIHAMATLGACQSHDPELKRKTDEYYRISKSYLFNNTGTGVPVPATPGMSTNTATKSDDIDGLSYSSITKIQTLLCLSFYDMMRGQLTSCWLLSGLAWRMIFDLGFESDPSSWPLDNYNSEYIDDEDDNDSHDGSDNENGEDLKHLGSRKKTYVKTQ</sequence>
<protein>
    <submittedName>
        <fullName evidence="1">Unnamed protein product</fullName>
    </submittedName>
</protein>
<reference evidence="1" key="1">
    <citation type="submission" date="2023-04" db="EMBL/GenBank/DDBJ databases">
        <title>Ambrosiozyma monospora NBRC 10751.</title>
        <authorList>
            <person name="Ichikawa N."/>
            <person name="Sato H."/>
            <person name="Tonouchi N."/>
        </authorList>
    </citation>
    <scope>NUCLEOTIDE SEQUENCE</scope>
    <source>
        <strain evidence="1">NBRC 10751</strain>
    </source>
</reference>
<dbReference type="Proteomes" id="UP001165064">
    <property type="component" value="Unassembled WGS sequence"/>
</dbReference>
<evidence type="ECO:0000313" key="2">
    <source>
        <dbReference type="Proteomes" id="UP001165064"/>
    </source>
</evidence>
<accession>A0ACB5TS25</accession>
<name>A0ACB5TS25_AMBMO</name>
<dbReference type="EMBL" id="BSXS01008969">
    <property type="protein sequence ID" value="GME94219.1"/>
    <property type="molecule type" value="Genomic_DNA"/>
</dbReference>
<proteinExistence type="predicted"/>
<comment type="caution">
    <text evidence="1">The sequence shown here is derived from an EMBL/GenBank/DDBJ whole genome shotgun (WGS) entry which is preliminary data.</text>
</comment>